<dbReference type="EMBL" id="LAZR01023416">
    <property type="protein sequence ID" value="KKL78571.1"/>
    <property type="molecule type" value="Genomic_DNA"/>
</dbReference>
<comment type="caution">
    <text evidence="1">The sequence shown here is derived from an EMBL/GenBank/DDBJ whole genome shotgun (WGS) entry which is preliminary data.</text>
</comment>
<gene>
    <name evidence="1" type="ORF">LCGC14_2023490</name>
</gene>
<sequence>MGKSTIKPNPPSMSPGHNEKWKTCVMCSIEDKTCELKYDSGGTTEPTVGETFTGADSGDTGVVTVVQDLISGTWVGGDATGYITLDTLTGYDGEQLTMFEDNEAINGSTAGDNCLTADGEGQVNIDGIFYPRSLLVKLRGKWLCVWHYRFKTKQENLDEQRIDVSERERGKE</sequence>
<evidence type="ECO:0000313" key="1">
    <source>
        <dbReference type="EMBL" id="KKL78571.1"/>
    </source>
</evidence>
<dbReference type="AlphaFoldDB" id="A0A0F9FJ93"/>
<proteinExistence type="predicted"/>
<name>A0A0F9FJ93_9ZZZZ</name>
<protein>
    <submittedName>
        <fullName evidence="1">Uncharacterized protein</fullName>
    </submittedName>
</protein>
<reference evidence="1" key="1">
    <citation type="journal article" date="2015" name="Nature">
        <title>Complex archaea that bridge the gap between prokaryotes and eukaryotes.</title>
        <authorList>
            <person name="Spang A."/>
            <person name="Saw J.H."/>
            <person name="Jorgensen S.L."/>
            <person name="Zaremba-Niedzwiedzka K."/>
            <person name="Martijn J."/>
            <person name="Lind A.E."/>
            <person name="van Eijk R."/>
            <person name="Schleper C."/>
            <person name="Guy L."/>
            <person name="Ettema T.J."/>
        </authorList>
    </citation>
    <scope>NUCLEOTIDE SEQUENCE</scope>
</reference>
<organism evidence="1">
    <name type="scientific">marine sediment metagenome</name>
    <dbReference type="NCBI Taxonomy" id="412755"/>
    <lineage>
        <taxon>unclassified sequences</taxon>
        <taxon>metagenomes</taxon>
        <taxon>ecological metagenomes</taxon>
    </lineage>
</organism>
<accession>A0A0F9FJ93</accession>